<sequence>MSTKKEHLLKKHILLSCGMLGEAVVIEIHVASFTMEYTIPILVIGTKLDQAAEVRNYPQRRTSTIAEECGADEIFLDCHQVKSLAAGSSSAVKLSRFFDRVIEIRYPSNQISPFGVDKRRSYPLSPKFYHND</sequence>
<evidence type="ECO:0000313" key="2">
    <source>
        <dbReference type="EMBL" id="JAS36524.1"/>
    </source>
</evidence>
<dbReference type="AlphaFoldDB" id="A0A1B6E5G3"/>
<name>A0A1B6E5G3_9HEMI</name>
<evidence type="ECO:0000313" key="1">
    <source>
        <dbReference type="EMBL" id="JAS33137.1"/>
    </source>
</evidence>
<proteinExistence type="predicted"/>
<accession>A0A1B6E5G3</accession>
<protein>
    <submittedName>
        <fullName evidence="1">Uncharacterized protein</fullName>
    </submittedName>
</protein>
<dbReference type="EMBL" id="GEDC01004161">
    <property type="protein sequence ID" value="JAS33137.1"/>
    <property type="molecule type" value="Transcribed_RNA"/>
</dbReference>
<dbReference type="EMBL" id="GEDC01000774">
    <property type="protein sequence ID" value="JAS36524.1"/>
    <property type="molecule type" value="Transcribed_RNA"/>
</dbReference>
<organism evidence="1">
    <name type="scientific">Clastoptera arizonana</name>
    <name type="common">Arizona spittle bug</name>
    <dbReference type="NCBI Taxonomy" id="38151"/>
    <lineage>
        <taxon>Eukaryota</taxon>
        <taxon>Metazoa</taxon>
        <taxon>Ecdysozoa</taxon>
        <taxon>Arthropoda</taxon>
        <taxon>Hexapoda</taxon>
        <taxon>Insecta</taxon>
        <taxon>Pterygota</taxon>
        <taxon>Neoptera</taxon>
        <taxon>Paraneoptera</taxon>
        <taxon>Hemiptera</taxon>
        <taxon>Auchenorrhyncha</taxon>
        <taxon>Cercopoidea</taxon>
        <taxon>Clastopteridae</taxon>
        <taxon>Clastoptera</taxon>
    </lineage>
</organism>
<reference evidence="1" key="1">
    <citation type="submission" date="2015-12" db="EMBL/GenBank/DDBJ databases">
        <title>De novo transcriptome assembly of four potential Pierce s Disease insect vectors from Arizona vineyards.</title>
        <authorList>
            <person name="Tassone E.E."/>
        </authorList>
    </citation>
    <scope>NUCLEOTIDE SEQUENCE</scope>
</reference>
<gene>
    <name evidence="2" type="ORF">g.7524</name>
    <name evidence="1" type="ORF">g.7525</name>
</gene>